<dbReference type="STRING" id="1391627.SAMN05216464_101675"/>
<dbReference type="RefSeq" id="WP_091144236.1">
    <property type="nucleotide sequence ID" value="NZ_FNAI01000001.1"/>
</dbReference>
<dbReference type="InterPro" id="IPR050445">
    <property type="entry name" value="Bact_polysacc_biosynth/exp"/>
</dbReference>
<evidence type="ECO:0000256" key="8">
    <source>
        <dbReference type="ARBA" id="ARBA00022692"/>
    </source>
</evidence>
<evidence type="ECO:0000256" key="13">
    <source>
        <dbReference type="ARBA" id="ARBA00023136"/>
    </source>
</evidence>
<proteinExistence type="inferred from homology"/>
<evidence type="ECO:0000256" key="3">
    <source>
        <dbReference type="ARBA" id="ARBA00008883"/>
    </source>
</evidence>
<dbReference type="InterPro" id="IPR032807">
    <property type="entry name" value="GNVR"/>
</dbReference>
<evidence type="ECO:0000256" key="5">
    <source>
        <dbReference type="ARBA" id="ARBA00022475"/>
    </source>
</evidence>
<comment type="similarity">
    <text evidence="3">Belongs to the etk/wzc family.</text>
</comment>
<keyword evidence="7" id="KW-0808">Transferase</keyword>
<evidence type="ECO:0000256" key="10">
    <source>
        <dbReference type="ARBA" id="ARBA00022777"/>
    </source>
</evidence>
<evidence type="ECO:0000259" key="18">
    <source>
        <dbReference type="Pfam" id="PF13614"/>
    </source>
</evidence>
<comment type="catalytic activity">
    <reaction evidence="15">
        <text>L-tyrosyl-[protein] + ATP = O-phospho-L-tyrosyl-[protein] + ADP + H(+)</text>
        <dbReference type="Rhea" id="RHEA:10596"/>
        <dbReference type="Rhea" id="RHEA-COMP:10136"/>
        <dbReference type="Rhea" id="RHEA-COMP:20101"/>
        <dbReference type="ChEBI" id="CHEBI:15378"/>
        <dbReference type="ChEBI" id="CHEBI:30616"/>
        <dbReference type="ChEBI" id="CHEBI:46858"/>
        <dbReference type="ChEBI" id="CHEBI:61978"/>
        <dbReference type="ChEBI" id="CHEBI:456216"/>
        <dbReference type="EC" id="2.7.10.2"/>
    </reaction>
</comment>
<dbReference type="Pfam" id="PF02706">
    <property type="entry name" value="Wzz"/>
    <property type="match status" value="1"/>
</dbReference>
<dbReference type="AlphaFoldDB" id="A0A1G6UK33"/>
<evidence type="ECO:0000256" key="16">
    <source>
        <dbReference type="SAM" id="Phobius"/>
    </source>
</evidence>
<evidence type="ECO:0000256" key="11">
    <source>
        <dbReference type="ARBA" id="ARBA00022840"/>
    </source>
</evidence>
<keyword evidence="11" id="KW-0067">ATP-binding</keyword>
<keyword evidence="10" id="KW-0418">Kinase</keyword>
<dbReference type="SUPFAM" id="SSF52540">
    <property type="entry name" value="P-loop containing nucleoside triphosphate hydrolases"/>
    <property type="match status" value="1"/>
</dbReference>
<dbReference type="NCBIfam" id="TIGR01007">
    <property type="entry name" value="eps_fam"/>
    <property type="match status" value="1"/>
</dbReference>
<keyword evidence="6" id="KW-0997">Cell inner membrane</keyword>
<keyword evidence="14" id="KW-0829">Tyrosine-protein kinase</keyword>
<organism evidence="20 21">
    <name type="scientific">Mucilaginibacter pineti</name>
    <dbReference type="NCBI Taxonomy" id="1391627"/>
    <lineage>
        <taxon>Bacteria</taxon>
        <taxon>Pseudomonadati</taxon>
        <taxon>Bacteroidota</taxon>
        <taxon>Sphingobacteriia</taxon>
        <taxon>Sphingobacteriales</taxon>
        <taxon>Sphingobacteriaceae</taxon>
        <taxon>Mucilaginibacter</taxon>
    </lineage>
</organism>
<name>A0A1G6UK33_9SPHI</name>
<protein>
    <recommendedName>
        <fullName evidence="4">non-specific protein-tyrosine kinase</fullName>
        <ecNumber evidence="4">2.7.10.2</ecNumber>
    </recommendedName>
</protein>
<comment type="subcellular location">
    <subcellularLocation>
        <location evidence="1">Cell inner membrane</location>
        <topology evidence="1">Multi-pass membrane protein</topology>
    </subcellularLocation>
</comment>
<evidence type="ECO:0000256" key="9">
    <source>
        <dbReference type="ARBA" id="ARBA00022741"/>
    </source>
</evidence>
<accession>A0A1G6UK33</accession>
<evidence type="ECO:0000256" key="14">
    <source>
        <dbReference type="ARBA" id="ARBA00023137"/>
    </source>
</evidence>
<evidence type="ECO:0000313" key="20">
    <source>
        <dbReference type="EMBL" id="SDD41631.1"/>
    </source>
</evidence>
<evidence type="ECO:0000313" key="21">
    <source>
        <dbReference type="Proteomes" id="UP000199072"/>
    </source>
</evidence>
<dbReference type="PANTHER" id="PTHR32309:SF13">
    <property type="entry name" value="FERRIC ENTEROBACTIN TRANSPORT PROTEIN FEPE"/>
    <property type="match status" value="1"/>
</dbReference>
<keyword evidence="21" id="KW-1185">Reference proteome</keyword>
<dbReference type="InterPro" id="IPR005702">
    <property type="entry name" value="Wzc-like_C"/>
</dbReference>
<feature type="domain" description="Polysaccharide chain length determinant N-terminal" evidence="17">
    <location>
        <begin position="14"/>
        <end position="105"/>
    </location>
</feature>
<evidence type="ECO:0000256" key="6">
    <source>
        <dbReference type="ARBA" id="ARBA00022519"/>
    </source>
</evidence>
<feature type="domain" description="Tyrosine-protein kinase G-rich" evidence="19">
    <location>
        <begin position="434"/>
        <end position="510"/>
    </location>
</feature>
<feature type="transmembrane region" description="Helical" evidence="16">
    <location>
        <begin position="29"/>
        <end position="49"/>
    </location>
</feature>
<evidence type="ECO:0000256" key="1">
    <source>
        <dbReference type="ARBA" id="ARBA00004429"/>
    </source>
</evidence>
<dbReference type="CDD" id="cd05387">
    <property type="entry name" value="BY-kinase"/>
    <property type="match status" value="1"/>
</dbReference>
<keyword evidence="13 16" id="KW-0472">Membrane</keyword>
<dbReference type="Gene3D" id="3.40.50.300">
    <property type="entry name" value="P-loop containing nucleotide triphosphate hydrolases"/>
    <property type="match status" value="1"/>
</dbReference>
<dbReference type="Pfam" id="PF13614">
    <property type="entry name" value="AAA_31"/>
    <property type="match status" value="1"/>
</dbReference>
<gene>
    <name evidence="20" type="ORF">SAMN05216464_101675</name>
</gene>
<dbReference type="EMBL" id="FNAI01000001">
    <property type="protein sequence ID" value="SDD41631.1"/>
    <property type="molecule type" value="Genomic_DNA"/>
</dbReference>
<comment type="similarity">
    <text evidence="2">Belongs to the CpsD/CapB family.</text>
</comment>
<evidence type="ECO:0000256" key="2">
    <source>
        <dbReference type="ARBA" id="ARBA00007316"/>
    </source>
</evidence>
<dbReference type="OrthoDB" id="9794577at2"/>
<sequence length="808" mass="91038">MEETEKFQRKLPNQEIDYFKIAKVLLSRWYWILASVTITVALSYTYIWYTPKTYSTSGTLKAEEKKSEVSDLITSMATTERGPSKIQSIISVLQSRNVILSAIKDMDYRVSFYISGRVRTSEIYPTKPLNIQLIKFDSLNFYRGIISYKPLNKRSFNLTYNVGKKEITNNFAYNSPVTIGNTSFNIKSSGYFDHNTVYLFNFNIPEDFIGRVQSGFRAGETGKNTNIIGLQITDSNPQFAADVLNNIMKEYVIFDRVQKAQSASQMIDFIDSQLSFLSSEVKGSEKSIEKYKNKTKILDVSTASSSSATKSAEIETNKSLLKIQIIALDQLSSQITREKDNVTLSFSTVGATVPALDALIAKLDGLITERTTLLKDFTPNSYLLHDINQSILQVKLTALNNIKAIRLGLEKNIAYLDNQLALVNQTIQALPAAQRDLVSLQRDFEINDKVYSFLSEKKLEAQISRAGILPGATIIEFAQPNFNSVSPDEHDIHRTAIILGLAVGLGLIILIRILNPYIYDKETIESLTAIPILGVIRKYPEPVDENSRQVLALSKPKSIFAESVRSVRTNLSFLAAEKSSKVICVTSEVAGEGKSFVAVNLSSTLSLIDKKVILIAADLRRSRLHKTFHVPNDKGLSNYLAYQCTLDEIIIHSDQENLDFIISGPVPPNPSELLHTERMISMIADLKTKYDIIMIDTAPIGLVSDAIPLIRMSDINVFVIRSAKSKFYAATVPQRIAQEYHLDNTVIVLNAYEEDLLHARYYTTKFNGDSGSSRYYYYSDYSGYSGSGYYLDDEKEKWWNIRKWFKSK</sequence>
<reference evidence="20 21" key="1">
    <citation type="submission" date="2016-10" db="EMBL/GenBank/DDBJ databases">
        <authorList>
            <person name="de Groot N.N."/>
        </authorList>
    </citation>
    <scope>NUCLEOTIDE SEQUENCE [LARGE SCALE GENOMIC DNA]</scope>
    <source>
        <strain evidence="20 21">47C3B</strain>
    </source>
</reference>
<dbReference type="Proteomes" id="UP000199072">
    <property type="component" value="Unassembled WGS sequence"/>
</dbReference>
<dbReference type="Pfam" id="PF13807">
    <property type="entry name" value="GNVR"/>
    <property type="match status" value="1"/>
</dbReference>
<dbReference type="GO" id="GO:0005886">
    <property type="term" value="C:plasma membrane"/>
    <property type="evidence" value="ECO:0007669"/>
    <property type="project" value="UniProtKB-SubCell"/>
</dbReference>
<evidence type="ECO:0000259" key="19">
    <source>
        <dbReference type="Pfam" id="PF13807"/>
    </source>
</evidence>
<keyword evidence="5" id="KW-1003">Cell membrane</keyword>
<evidence type="ECO:0000256" key="12">
    <source>
        <dbReference type="ARBA" id="ARBA00022989"/>
    </source>
</evidence>
<dbReference type="InterPro" id="IPR003856">
    <property type="entry name" value="LPS_length_determ_N"/>
</dbReference>
<dbReference type="PANTHER" id="PTHR32309">
    <property type="entry name" value="TYROSINE-PROTEIN KINASE"/>
    <property type="match status" value="1"/>
</dbReference>
<evidence type="ECO:0000256" key="7">
    <source>
        <dbReference type="ARBA" id="ARBA00022679"/>
    </source>
</evidence>
<dbReference type="InterPro" id="IPR027417">
    <property type="entry name" value="P-loop_NTPase"/>
</dbReference>
<dbReference type="InterPro" id="IPR025669">
    <property type="entry name" value="AAA_dom"/>
</dbReference>
<feature type="domain" description="AAA" evidence="18">
    <location>
        <begin position="581"/>
        <end position="700"/>
    </location>
</feature>
<keyword evidence="9" id="KW-0547">Nucleotide-binding</keyword>
<evidence type="ECO:0000256" key="15">
    <source>
        <dbReference type="ARBA" id="ARBA00051245"/>
    </source>
</evidence>
<evidence type="ECO:0000259" key="17">
    <source>
        <dbReference type="Pfam" id="PF02706"/>
    </source>
</evidence>
<keyword evidence="12 16" id="KW-1133">Transmembrane helix</keyword>
<keyword evidence="8 16" id="KW-0812">Transmembrane</keyword>
<evidence type="ECO:0000256" key="4">
    <source>
        <dbReference type="ARBA" id="ARBA00011903"/>
    </source>
</evidence>
<dbReference type="GO" id="GO:0005524">
    <property type="term" value="F:ATP binding"/>
    <property type="evidence" value="ECO:0007669"/>
    <property type="project" value="UniProtKB-KW"/>
</dbReference>
<dbReference type="GO" id="GO:0004715">
    <property type="term" value="F:non-membrane spanning protein tyrosine kinase activity"/>
    <property type="evidence" value="ECO:0007669"/>
    <property type="project" value="UniProtKB-EC"/>
</dbReference>
<dbReference type="EC" id="2.7.10.2" evidence="4"/>